<dbReference type="PANTHER" id="PTHR32470">
    <property type="entry name" value="ADH DEHYDROGENASE [UBIQUINONE] 1 ALPHA SUBCOMPLEX ASSEMBLY FACTOR 2"/>
    <property type="match status" value="1"/>
</dbReference>
<evidence type="ECO:0000256" key="1">
    <source>
        <dbReference type="ARBA" id="ARBA00007355"/>
    </source>
</evidence>
<dbReference type="GO" id="GO:0005739">
    <property type="term" value="C:mitochondrion"/>
    <property type="evidence" value="ECO:0007669"/>
    <property type="project" value="TreeGrafter"/>
</dbReference>
<dbReference type="RefSeq" id="XP_062637036.1">
    <property type="nucleotide sequence ID" value="XM_062780731.1"/>
</dbReference>
<dbReference type="PANTHER" id="PTHR32470:SF2">
    <property type="entry name" value="NADH DEHYDROGENASE [UBIQUINONE] 1 ALPHA SUBCOMPLEX ASSEMBLY FACTOR 2"/>
    <property type="match status" value="1"/>
</dbReference>
<dbReference type="InterPro" id="IPR052618">
    <property type="entry name" value="ComplexI_NDUFA12"/>
</dbReference>
<feature type="compositionally biased region" description="Pro residues" evidence="2">
    <location>
        <begin position="48"/>
        <end position="63"/>
    </location>
</feature>
<name>A0AAN6V2S4_9PEZI</name>
<dbReference type="AlphaFoldDB" id="A0AAN6V2S4"/>
<feature type="region of interest" description="Disordered" evidence="2">
    <location>
        <begin position="45"/>
        <end position="69"/>
    </location>
</feature>
<reference evidence="3" key="2">
    <citation type="submission" date="2023-05" db="EMBL/GenBank/DDBJ databases">
        <authorList>
            <consortium name="Lawrence Berkeley National Laboratory"/>
            <person name="Steindorff A."/>
            <person name="Hensen N."/>
            <person name="Bonometti L."/>
            <person name="Westerberg I."/>
            <person name="Brannstrom I.O."/>
            <person name="Guillou S."/>
            <person name="Cros-Aarteil S."/>
            <person name="Calhoun S."/>
            <person name="Haridas S."/>
            <person name="Kuo A."/>
            <person name="Mondo S."/>
            <person name="Pangilinan J."/>
            <person name="Riley R."/>
            <person name="Labutti K."/>
            <person name="Andreopoulos B."/>
            <person name="Lipzen A."/>
            <person name="Chen C."/>
            <person name="Yanf M."/>
            <person name="Daum C."/>
            <person name="Ng V."/>
            <person name="Clum A."/>
            <person name="Ohm R."/>
            <person name="Martin F."/>
            <person name="Silar P."/>
            <person name="Natvig D."/>
            <person name="Lalanne C."/>
            <person name="Gautier V."/>
            <person name="Ament-Velasquez S.L."/>
            <person name="Kruys A."/>
            <person name="Hutchinson M.I."/>
            <person name="Powell A.J."/>
            <person name="Barry K."/>
            <person name="Miller A.N."/>
            <person name="Grigoriev I.V."/>
            <person name="Debuchy R."/>
            <person name="Gladieux P."/>
            <person name="Thoren M.H."/>
            <person name="Johannesson H."/>
        </authorList>
    </citation>
    <scope>NUCLEOTIDE SEQUENCE</scope>
    <source>
        <strain evidence="3">CBS 141.50</strain>
    </source>
</reference>
<comment type="caution">
    <text evidence="3">The sequence shown here is derived from an EMBL/GenBank/DDBJ whole genome shotgun (WGS) entry which is preliminary data.</text>
</comment>
<evidence type="ECO:0000313" key="3">
    <source>
        <dbReference type="EMBL" id="KAK4143665.1"/>
    </source>
</evidence>
<feature type="compositionally biased region" description="Basic and acidic residues" evidence="2">
    <location>
        <begin position="196"/>
        <end position="223"/>
    </location>
</feature>
<reference evidence="3" key="1">
    <citation type="journal article" date="2023" name="Mol. Phylogenet. Evol.">
        <title>Genome-scale phylogeny and comparative genomics of the fungal order Sordariales.</title>
        <authorList>
            <person name="Hensen N."/>
            <person name="Bonometti L."/>
            <person name="Westerberg I."/>
            <person name="Brannstrom I.O."/>
            <person name="Guillou S."/>
            <person name="Cros-Aarteil S."/>
            <person name="Calhoun S."/>
            <person name="Haridas S."/>
            <person name="Kuo A."/>
            <person name="Mondo S."/>
            <person name="Pangilinan J."/>
            <person name="Riley R."/>
            <person name="LaButti K."/>
            <person name="Andreopoulos B."/>
            <person name="Lipzen A."/>
            <person name="Chen C."/>
            <person name="Yan M."/>
            <person name="Daum C."/>
            <person name="Ng V."/>
            <person name="Clum A."/>
            <person name="Steindorff A."/>
            <person name="Ohm R.A."/>
            <person name="Martin F."/>
            <person name="Silar P."/>
            <person name="Natvig D.O."/>
            <person name="Lalanne C."/>
            <person name="Gautier V."/>
            <person name="Ament-Velasquez S.L."/>
            <person name="Kruys A."/>
            <person name="Hutchinson M.I."/>
            <person name="Powell A.J."/>
            <person name="Barry K."/>
            <person name="Miller A.N."/>
            <person name="Grigoriev I.V."/>
            <person name="Debuchy R."/>
            <person name="Gladieux P."/>
            <person name="Hiltunen Thoren M."/>
            <person name="Johannesson H."/>
        </authorList>
    </citation>
    <scope>NUCLEOTIDE SEQUENCE</scope>
    <source>
        <strain evidence="3">CBS 141.50</strain>
    </source>
</reference>
<dbReference type="Pfam" id="PF05071">
    <property type="entry name" value="NDUFA12"/>
    <property type="match status" value="1"/>
</dbReference>
<dbReference type="GO" id="GO:0045271">
    <property type="term" value="C:respiratory chain complex I"/>
    <property type="evidence" value="ECO:0007669"/>
    <property type="project" value="InterPro"/>
</dbReference>
<dbReference type="GeneID" id="87817344"/>
<dbReference type="GO" id="GO:0032981">
    <property type="term" value="P:mitochondrial respiratory chain complex I assembly"/>
    <property type="evidence" value="ECO:0007669"/>
    <property type="project" value="TreeGrafter"/>
</dbReference>
<proteinExistence type="inferred from homology"/>
<feature type="region of interest" description="Disordered" evidence="2">
    <location>
        <begin position="139"/>
        <end position="249"/>
    </location>
</feature>
<evidence type="ECO:0000256" key="2">
    <source>
        <dbReference type="SAM" id="MobiDB-lite"/>
    </source>
</evidence>
<evidence type="ECO:0000313" key="4">
    <source>
        <dbReference type="Proteomes" id="UP001302676"/>
    </source>
</evidence>
<dbReference type="InterPro" id="IPR007763">
    <property type="entry name" value="NDUFA12"/>
</dbReference>
<sequence>MSAPQPLNPLTRAWRQWKSLRLPWRRQFLAGQDLSGNTYWEFLDRGAPLPPSSSSPSSPPSPGTTPNIRWRRIVRYPSNKPHHDSVTVPPAWHQWLRHTRADPPSLDEQRAEVVRQARMKVLAAEADARWEAKPRVMEDVGGRRGGSEGSVLGVREPALDTEGGELAKRRVDAGELSGTGQGQEQGVKLGDNEIVNQREDTWKRMQKEESNKRKSAAAEKGPDPWKQQQARGAPGETWQPKAWDPAAKR</sequence>
<keyword evidence="4" id="KW-1185">Reference proteome</keyword>
<dbReference type="EMBL" id="MU853584">
    <property type="protein sequence ID" value="KAK4143665.1"/>
    <property type="molecule type" value="Genomic_DNA"/>
</dbReference>
<protein>
    <submittedName>
        <fullName evidence="3">NADH-ubiquinone oxidoreductase assembly factor N7BML</fullName>
    </submittedName>
</protein>
<gene>
    <name evidence="3" type="ORF">C8A04DRAFT_28657</name>
</gene>
<organism evidence="3 4">
    <name type="scientific">Dichotomopilus funicola</name>
    <dbReference type="NCBI Taxonomy" id="1934379"/>
    <lineage>
        <taxon>Eukaryota</taxon>
        <taxon>Fungi</taxon>
        <taxon>Dikarya</taxon>
        <taxon>Ascomycota</taxon>
        <taxon>Pezizomycotina</taxon>
        <taxon>Sordariomycetes</taxon>
        <taxon>Sordariomycetidae</taxon>
        <taxon>Sordariales</taxon>
        <taxon>Chaetomiaceae</taxon>
        <taxon>Dichotomopilus</taxon>
    </lineage>
</organism>
<accession>A0AAN6V2S4</accession>
<comment type="similarity">
    <text evidence="1">Belongs to the complex I NDUFA12 subunit family.</text>
</comment>
<dbReference type="Proteomes" id="UP001302676">
    <property type="component" value="Unassembled WGS sequence"/>
</dbReference>